<dbReference type="PANTHER" id="PTHR14119:SF3">
    <property type="entry name" value="ISOCHORISMATASE DOMAIN-CONTAINING PROTEIN 2"/>
    <property type="match status" value="1"/>
</dbReference>
<dbReference type="CDD" id="cd01012">
    <property type="entry name" value="YcaC_related"/>
    <property type="match status" value="1"/>
</dbReference>
<evidence type="ECO:0000313" key="3">
    <source>
        <dbReference type="Proteomes" id="UP000193391"/>
    </source>
</evidence>
<protein>
    <submittedName>
        <fullName evidence="2">Isochorismatase</fullName>
    </submittedName>
</protein>
<dbReference type="EMBL" id="JFKA01000003">
    <property type="protein sequence ID" value="OSQ38812.1"/>
    <property type="molecule type" value="Genomic_DNA"/>
</dbReference>
<dbReference type="AlphaFoldDB" id="A0A1Y2L2M1"/>
<evidence type="ECO:0000259" key="1">
    <source>
        <dbReference type="Pfam" id="PF00857"/>
    </source>
</evidence>
<dbReference type="InterPro" id="IPR000868">
    <property type="entry name" value="Isochorismatase-like_dom"/>
</dbReference>
<proteinExistence type="predicted"/>
<dbReference type="SUPFAM" id="SSF52499">
    <property type="entry name" value="Isochorismatase-like hydrolases"/>
    <property type="match status" value="1"/>
</dbReference>
<gene>
    <name evidence="2" type="ORF">TMES_08500</name>
</gene>
<dbReference type="STRING" id="1293891.TMES_08500"/>
<dbReference type="Pfam" id="PF00857">
    <property type="entry name" value="Isochorismatase"/>
    <property type="match status" value="1"/>
</dbReference>
<evidence type="ECO:0000313" key="2">
    <source>
        <dbReference type="EMBL" id="OSQ38812.1"/>
    </source>
</evidence>
<sequence>MLMDVTRSVLVIVDVQEKLYPACLDPVETVDACCFLLKCANCLSVPAIVTEQYPKGLGRTSKPILDLLKNAKDIAHGGNVVSKTSFSCVAADGFIDKLEEIPGRDQVVVAGMETHVCVLQTVLDLIDRGREVFVVADAVTSRKQDDRIFGLERMRDGGAVIVTRESVMFEWLRVAGTSEFKELSALIR</sequence>
<dbReference type="RefSeq" id="WP_169718838.1">
    <property type="nucleotide sequence ID" value="NZ_JFKA01000003.1"/>
</dbReference>
<accession>A0A1Y2L2M1</accession>
<dbReference type="InterPro" id="IPR050993">
    <property type="entry name" value="Isochorismatase_domain"/>
</dbReference>
<organism evidence="2 3">
    <name type="scientific">Thalassospira mesophila</name>
    <dbReference type="NCBI Taxonomy" id="1293891"/>
    <lineage>
        <taxon>Bacteria</taxon>
        <taxon>Pseudomonadati</taxon>
        <taxon>Pseudomonadota</taxon>
        <taxon>Alphaproteobacteria</taxon>
        <taxon>Rhodospirillales</taxon>
        <taxon>Thalassospiraceae</taxon>
        <taxon>Thalassospira</taxon>
    </lineage>
</organism>
<dbReference type="Gene3D" id="3.40.50.850">
    <property type="entry name" value="Isochorismatase-like"/>
    <property type="match status" value="1"/>
</dbReference>
<dbReference type="Proteomes" id="UP000193391">
    <property type="component" value="Unassembled WGS sequence"/>
</dbReference>
<dbReference type="InterPro" id="IPR036380">
    <property type="entry name" value="Isochorismatase-like_sf"/>
</dbReference>
<name>A0A1Y2L2M1_9PROT</name>
<comment type="caution">
    <text evidence="2">The sequence shown here is derived from an EMBL/GenBank/DDBJ whole genome shotgun (WGS) entry which is preliminary data.</text>
</comment>
<feature type="domain" description="Isochorismatase-like" evidence="1">
    <location>
        <begin position="8"/>
        <end position="165"/>
    </location>
</feature>
<reference evidence="2 3" key="1">
    <citation type="submission" date="2014-03" db="EMBL/GenBank/DDBJ databases">
        <title>The draft genome sequence of Thalassospira mesophila JCM 18969.</title>
        <authorList>
            <person name="Lai Q."/>
            <person name="Shao Z."/>
        </authorList>
    </citation>
    <scope>NUCLEOTIDE SEQUENCE [LARGE SCALE GENOMIC DNA]</scope>
    <source>
        <strain evidence="2 3">JCM 18969</strain>
    </source>
</reference>
<dbReference type="PANTHER" id="PTHR14119">
    <property type="entry name" value="HYDROLASE"/>
    <property type="match status" value="1"/>
</dbReference>
<keyword evidence="3" id="KW-1185">Reference proteome</keyword>